<dbReference type="CDD" id="cd00037">
    <property type="entry name" value="CLECT"/>
    <property type="match status" value="1"/>
</dbReference>
<dbReference type="SMART" id="SM00034">
    <property type="entry name" value="CLECT"/>
    <property type="match status" value="1"/>
</dbReference>
<dbReference type="PROSITE" id="PS50041">
    <property type="entry name" value="C_TYPE_LECTIN_2"/>
    <property type="match status" value="1"/>
</dbReference>
<feature type="domain" description="C-type lectin" evidence="1">
    <location>
        <begin position="41"/>
        <end position="147"/>
    </location>
</feature>
<organism evidence="3">
    <name type="scientific">Caenorhabditis brenneri</name>
    <name type="common">Nematode worm</name>
    <dbReference type="NCBI Taxonomy" id="135651"/>
    <lineage>
        <taxon>Eukaryota</taxon>
        <taxon>Metazoa</taxon>
        <taxon>Ecdysozoa</taxon>
        <taxon>Nematoda</taxon>
        <taxon>Chromadorea</taxon>
        <taxon>Rhabditida</taxon>
        <taxon>Rhabditina</taxon>
        <taxon>Rhabditomorpha</taxon>
        <taxon>Rhabditoidea</taxon>
        <taxon>Rhabditidae</taxon>
        <taxon>Peloderinae</taxon>
        <taxon>Caenorhabditis</taxon>
    </lineage>
</organism>
<dbReference type="Gene3D" id="3.10.100.10">
    <property type="entry name" value="Mannose-Binding Protein A, subunit A"/>
    <property type="match status" value="1"/>
</dbReference>
<dbReference type="InterPro" id="IPR001304">
    <property type="entry name" value="C-type_lectin-like"/>
</dbReference>
<name>G0NC73_CAEBE</name>
<dbReference type="InterPro" id="IPR016187">
    <property type="entry name" value="CTDL_fold"/>
</dbReference>
<proteinExistence type="predicted"/>
<dbReference type="HOGENOM" id="CLU_1705805_0_0_1"/>
<dbReference type="InterPro" id="IPR016186">
    <property type="entry name" value="C-type_lectin-like/link_sf"/>
</dbReference>
<dbReference type="InterPro" id="IPR051004">
    <property type="entry name" value="DC-SIGN_domain-containing"/>
</dbReference>
<accession>G0NC73</accession>
<evidence type="ECO:0000313" key="3">
    <source>
        <dbReference type="Proteomes" id="UP000008068"/>
    </source>
</evidence>
<dbReference type="PANTHER" id="PTHR22802">
    <property type="entry name" value="C-TYPE LECTIN SUPERFAMILY MEMBER"/>
    <property type="match status" value="1"/>
</dbReference>
<dbReference type="SUPFAM" id="SSF56436">
    <property type="entry name" value="C-type lectin-like"/>
    <property type="match status" value="1"/>
</dbReference>
<keyword evidence="3" id="KW-1185">Reference proteome</keyword>
<sequence>MNESSLIPTSSLSDSSSADLSVLSDAVGTAACASGWKRYSVNGMCYKESSTSMSWYAAEDWCWGQRAGAHLVSVHSQAEAQWLNSQYKVWYAPMDDWIGLKKECDMGKYFWTDGSPVDFTWWQPGYPKAQYAEQSYLEYSIVASCFWIHTGAIR</sequence>
<dbReference type="InParanoid" id="G0NC73"/>
<reference evidence="3" key="1">
    <citation type="submission" date="2011-07" db="EMBL/GenBank/DDBJ databases">
        <authorList>
            <consortium name="Caenorhabditis brenneri Sequencing and Analysis Consortium"/>
            <person name="Wilson R.K."/>
        </authorList>
    </citation>
    <scope>NUCLEOTIDE SEQUENCE [LARGE SCALE GENOMIC DNA]</scope>
    <source>
        <strain evidence="3">PB2801</strain>
    </source>
</reference>
<dbReference type="eggNOG" id="KOG4297">
    <property type="taxonomic scope" value="Eukaryota"/>
</dbReference>
<dbReference type="OMA" id="MCYKESS"/>
<dbReference type="PANTHER" id="PTHR22802:SF469">
    <property type="entry name" value="C-TYPE LECTIN DOMAIN-CONTAINING PROTEIN"/>
    <property type="match status" value="1"/>
</dbReference>
<evidence type="ECO:0000313" key="2">
    <source>
        <dbReference type="EMBL" id="EGT57339.1"/>
    </source>
</evidence>
<evidence type="ECO:0000259" key="1">
    <source>
        <dbReference type="PROSITE" id="PS50041"/>
    </source>
</evidence>
<dbReference type="OrthoDB" id="5856520at2759"/>
<dbReference type="Pfam" id="PF00059">
    <property type="entry name" value="Lectin_C"/>
    <property type="match status" value="1"/>
</dbReference>
<dbReference type="STRING" id="135651.G0NC73"/>
<gene>
    <name evidence="2" type="primary">Cbn-clec-199</name>
    <name evidence="2" type="ORF">CAEBREN_15729</name>
</gene>
<dbReference type="EMBL" id="GL379861">
    <property type="protein sequence ID" value="EGT57339.1"/>
    <property type="molecule type" value="Genomic_DNA"/>
</dbReference>
<dbReference type="AlphaFoldDB" id="G0NC73"/>
<protein>
    <submittedName>
        <fullName evidence="2">CBN-CLEC-199 protein</fullName>
    </submittedName>
</protein>
<dbReference type="Proteomes" id="UP000008068">
    <property type="component" value="Unassembled WGS sequence"/>
</dbReference>